<evidence type="ECO:0000256" key="5">
    <source>
        <dbReference type="ARBA" id="ARBA00023242"/>
    </source>
</evidence>
<feature type="coiled-coil region" evidence="6">
    <location>
        <begin position="750"/>
        <end position="784"/>
    </location>
</feature>
<dbReference type="InterPro" id="IPR011598">
    <property type="entry name" value="bHLH_dom"/>
</dbReference>
<keyword evidence="4" id="KW-0804">Transcription</keyword>
<feature type="compositionally biased region" description="Polar residues" evidence="7">
    <location>
        <begin position="196"/>
        <end position="206"/>
    </location>
</feature>
<dbReference type="Pfam" id="PF00010">
    <property type="entry name" value="HLH"/>
    <property type="match status" value="1"/>
</dbReference>
<dbReference type="PANTHER" id="PTHR15741:SF37">
    <property type="entry name" value="LD38259P"/>
    <property type="match status" value="1"/>
</dbReference>
<evidence type="ECO:0000256" key="4">
    <source>
        <dbReference type="ARBA" id="ARBA00023163"/>
    </source>
</evidence>
<proteinExistence type="predicted"/>
<evidence type="ECO:0000313" key="9">
    <source>
        <dbReference type="EMBL" id="CAD6188202.1"/>
    </source>
</evidence>
<name>A0A8S1GYU6_9PELO</name>
<gene>
    <name evidence="9" type="ORF">CAUJ_LOCUS4121</name>
</gene>
<evidence type="ECO:0000256" key="1">
    <source>
        <dbReference type="ARBA" id="ARBA00004123"/>
    </source>
</evidence>
<feature type="region of interest" description="Disordered" evidence="7">
    <location>
        <begin position="187"/>
        <end position="226"/>
    </location>
</feature>
<dbReference type="InterPro" id="IPR052207">
    <property type="entry name" value="Max-like/E-box_TFs"/>
</dbReference>
<dbReference type="EMBL" id="CAJGYM010000008">
    <property type="protein sequence ID" value="CAD6188202.1"/>
    <property type="molecule type" value="Genomic_DNA"/>
</dbReference>
<feature type="domain" description="BHLH" evidence="8">
    <location>
        <begin position="700"/>
        <end position="753"/>
    </location>
</feature>
<feature type="region of interest" description="Disordered" evidence="7">
    <location>
        <begin position="1"/>
        <end position="30"/>
    </location>
</feature>
<dbReference type="GO" id="GO:0046983">
    <property type="term" value="F:protein dimerization activity"/>
    <property type="evidence" value="ECO:0007669"/>
    <property type="project" value="InterPro"/>
</dbReference>
<dbReference type="AlphaFoldDB" id="A0A8S1GYU6"/>
<organism evidence="9 10">
    <name type="scientific">Caenorhabditis auriculariae</name>
    <dbReference type="NCBI Taxonomy" id="2777116"/>
    <lineage>
        <taxon>Eukaryota</taxon>
        <taxon>Metazoa</taxon>
        <taxon>Ecdysozoa</taxon>
        <taxon>Nematoda</taxon>
        <taxon>Chromadorea</taxon>
        <taxon>Rhabditida</taxon>
        <taxon>Rhabditina</taxon>
        <taxon>Rhabditomorpha</taxon>
        <taxon>Rhabditoidea</taxon>
        <taxon>Rhabditidae</taxon>
        <taxon>Peloderinae</taxon>
        <taxon>Caenorhabditis</taxon>
    </lineage>
</organism>
<keyword evidence="3" id="KW-0238">DNA-binding</keyword>
<dbReference type="Proteomes" id="UP000835052">
    <property type="component" value="Unassembled WGS sequence"/>
</dbReference>
<keyword evidence="2" id="KW-0805">Transcription regulation</keyword>
<protein>
    <recommendedName>
        <fullName evidence="8">BHLH domain-containing protein</fullName>
    </recommendedName>
</protein>
<evidence type="ECO:0000256" key="3">
    <source>
        <dbReference type="ARBA" id="ARBA00023125"/>
    </source>
</evidence>
<evidence type="ECO:0000256" key="7">
    <source>
        <dbReference type="SAM" id="MobiDB-lite"/>
    </source>
</evidence>
<evidence type="ECO:0000259" key="8">
    <source>
        <dbReference type="PROSITE" id="PS50888"/>
    </source>
</evidence>
<dbReference type="Gene3D" id="4.10.280.10">
    <property type="entry name" value="Helix-loop-helix DNA-binding domain"/>
    <property type="match status" value="1"/>
</dbReference>
<dbReference type="CDD" id="cd11404">
    <property type="entry name" value="bHLHzip_Mlx_like"/>
    <property type="match status" value="1"/>
</dbReference>
<dbReference type="FunFam" id="4.10.280.10:FF:000126">
    <property type="entry name" value="Protein WBSCR14 homolog"/>
    <property type="match status" value="1"/>
</dbReference>
<dbReference type="PROSITE" id="PS50888">
    <property type="entry name" value="BHLH"/>
    <property type="match status" value="1"/>
</dbReference>
<dbReference type="GO" id="GO:0005634">
    <property type="term" value="C:nucleus"/>
    <property type="evidence" value="ECO:0007669"/>
    <property type="project" value="UniProtKB-SubCell"/>
</dbReference>
<keyword evidence="10" id="KW-1185">Reference proteome</keyword>
<dbReference type="CDD" id="cd21739">
    <property type="entry name" value="NES2-NLS_ChREBP-like"/>
    <property type="match status" value="1"/>
</dbReference>
<comment type="caution">
    <text evidence="9">The sequence shown here is derived from an EMBL/GenBank/DDBJ whole genome shotgun (WGS) entry which is preliminary data.</text>
</comment>
<feature type="region of interest" description="Disordered" evidence="7">
    <location>
        <begin position="284"/>
        <end position="341"/>
    </location>
</feature>
<feature type="compositionally biased region" description="Polar residues" evidence="7">
    <location>
        <begin position="331"/>
        <end position="341"/>
    </location>
</feature>
<feature type="compositionally biased region" description="Acidic residues" evidence="7">
    <location>
        <begin position="21"/>
        <end position="30"/>
    </location>
</feature>
<accession>A0A8S1GYU6</accession>
<evidence type="ECO:0000313" key="10">
    <source>
        <dbReference type="Proteomes" id="UP000835052"/>
    </source>
</evidence>
<evidence type="ECO:0000256" key="6">
    <source>
        <dbReference type="SAM" id="Coils"/>
    </source>
</evidence>
<keyword evidence="6" id="KW-0175">Coiled coil</keyword>
<sequence>MAHEQIHSGHFMTSNPHTEVNADDDDEDIEVDVVEDDEKPEDTSVGCSNQIKELEEKPVTFYKFGPKKTQSIAIDVSLNKLNKCIKVAYNKMTTPKWKDFKGLRLHWKQRIRLNNVIWRAYYIEFRKKTPTKKKTPFCYFAVPDDDMTHQKIEGSLLEGMYWKRRMEAVCAQYKRWRIRSKQNIVHDKCHRRKRTASATGDVSQTRVEGEPPNKTQRSQTPKNMSSEYFDVDDYENVFTDELFESLNQPYMFPNPKEMLQSGNADIMQPGLLSLQPSLEEIMASLGDFPDPPTPNKPHEIAIPPEPPSQPILDSMGPPQDVPRRPQPPQLVAQSQTTRPSQQDYVAASMLVDYSNQAVAMPTRQSSSITSQMLMMTATSSQPLYSHAQFQSLRNQSLSTSPWKQNNFLVSLPGTSGSNELDPKPLGVHVGSHSDYMPQFLSSPSLASQNAMMAPAKSWWLDSPLTASVQSPLSVATPLSLSNHHGPATPLSHLLPGPSTPPTILLAMSDSVGSSKMNDDSDLCNPMSVVNKLGSLAYRLEQPPIVLAQKEQMYSSPLERKSTNDWNVANQRIRTSSLCLDNVASPTASWKFSPAIDPSSLYQHTSAFTAGTSVVRSLANTNAPTPQSVLSNVSEDDMSSSIADAALYRGTSLSSNSVPTTPAEKVELKEEPMLLSAPSSVKPARGSRQVQADSTLHPEERKRILHLHAEQNRRSALKDGFDQLMEMVPNLYSGGVKPTNAVVLAKAADHIRRLQSSRESQSQEIEDAKSRIERLNHKIAALQSNLPASAGSSSRVDSKTALESFFERYVKEGSRKDWRFWVMCRMLQSISAGTPASFASNIAGEGASREEISATCSDWFEKHWKASELRPLASTLLVHLATNTNVLTDPQSLQDYVIQQLKSPL</sequence>
<feature type="region of interest" description="Disordered" evidence="7">
    <location>
        <begin position="675"/>
        <end position="694"/>
    </location>
</feature>
<evidence type="ECO:0000256" key="2">
    <source>
        <dbReference type="ARBA" id="ARBA00023015"/>
    </source>
</evidence>
<dbReference type="SMART" id="SM00353">
    <property type="entry name" value="HLH"/>
    <property type="match status" value="1"/>
</dbReference>
<reference evidence="9" key="1">
    <citation type="submission" date="2020-10" db="EMBL/GenBank/DDBJ databases">
        <authorList>
            <person name="Kikuchi T."/>
        </authorList>
    </citation>
    <scope>NUCLEOTIDE SEQUENCE</scope>
    <source>
        <strain evidence="9">NKZ352</strain>
    </source>
</reference>
<dbReference type="InterPro" id="IPR036638">
    <property type="entry name" value="HLH_DNA-bd_sf"/>
</dbReference>
<feature type="compositionally biased region" description="Polar residues" evidence="7">
    <location>
        <begin position="213"/>
        <end position="226"/>
    </location>
</feature>
<dbReference type="SUPFAM" id="SSF47459">
    <property type="entry name" value="HLH, helix-loop-helix DNA-binding domain"/>
    <property type="match status" value="1"/>
</dbReference>
<dbReference type="PANTHER" id="PTHR15741">
    <property type="entry name" value="BASIC HELIX-LOOP-HELIX ZIP TRANSCRIPTION FACTOR"/>
    <property type="match status" value="1"/>
</dbReference>
<keyword evidence="5" id="KW-0539">Nucleus</keyword>
<comment type="subcellular location">
    <subcellularLocation>
        <location evidence="1">Nucleus</location>
    </subcellularLocation>
</comment>
<dbReference type="GO" id="GO:0000978">
    <property type="term" value="F:RNA polymerase II cis-regulatory region sequence-specific DNA binding"/>
    <property type="evidence" value="ECO:0007669"/>
    <property type="project" value="TreeGrafter"/>
</dbReference>
<dbReference type="GO" id="GO:0000981">
    <property type="term" value="F:DNA-binding transcription factor activity, RNA polymerase II-specific"/>
    <property type="evidence" value="ECO:0007669"/>
    <property type="project" value="TreeGrafter"/>
</dbReference>
<dbReference type="OrthoDB" id="6022628at2759"/>